<comment type="similarity">
    <text evidence="2">Belongs to the TMEM198 family.</text>
</comment>
<evidence type="ECO:0000256" key="6">
    <source>
        <dbReference type="ARBA" id="ARBA00049737"/>
    </source>
</evidence>
<organism evidence="11 12">
    <name type="scientific">Choanephora cucurbitarum</name>
    <dbReference type="NCBI Taxonomy" id="101091"/>
    <lineage>
        <taxon>Eukaryota</taxon>
        <taxon>Fungi</taxon>
        <taxon>Fungi incertae sedis</taxon>
        <taxon>Mucoromycota</taxon>
        <taxon>Mucoromycotina</taxon>
        <taxon>Mucoromycetes</taxon>
        <taxon>Mucorales</taxon>
        <taxon>Mucorineae</taxon>
        <taxon>Choanephoraceae</taxon>
        <taxon>Choanephoroideae</taxon>
        <taxon>Choanephora</taxon>
    </lineage>
</organism>
<keyword evidence="4 8" id="KW-1133">Transmembrane helix</keyword>
<feature type="compositionally biased region" description="Basic and acidic residues" evidence="7">
    <location>
        <begin position="1"/>
        <end position="14"/>
    </location>
</feature>
<feature type="transmembrane region" description="Helical" evidence="8">
    <location>
        <begin position="69"/>
        <end position="88"/>
    </location>
</feature>
<dbReference type="InterPro" id="IPR040236">
    <property type="entry name" value="TMEM198"/>
</dbReference>
<evidence type="ECO:0000256" key="1">
    <source>
        <dbReference type="ARBA" id="ARBA00004141"/>
    </source>
</evidence>
<dbReference type="InParanoid" id="A0A1C7NB45"/>
<keyword evidence="5 8" id="KW-0472">Membrane</keyword>
<dbReference type="EMBL" id="LUGH01000340">
    <property type="protein sequence ID" value="OBZ85976.1"/>
    <property type="molecule type" value="Genomic_DNA"/>
</dbReference>
<feature type="transmembrane region" description="Helical" evidence="8">
    <location>
        <begin position="205"/>
        <end position="230"/>
    </location>
</feature>
<accession>A0A1C7NB45</accession>
<dbReference type="PANTHER" id="PTHR31247">
    <property type="entry name" value="TRANSMEMBRANE PROTEIN 198 FAMILY MEMBER"/>
    <property type="match status" value="1"/>
</dbReference>
<dbReference type="OrthoDB" id="102260at2759"/>
<evidence type="ECO:0000256" key="3">
    <source>
        <dbReference type="ARBA" id="ARBA00022692"/>
    </source>
</evidence>
<dbReference type="EMBL" id="LUGH01000340">
    <property type="protein sequence ID" value="OBZ85979.1"/>
    <property type="molecule type" value="Genomic_DNA"/>
</dbReference>
<feature type="region of interest" description="Disordered" evidence="7">
    <location>
        <begin position="1"/>
        <end position="47"/>
    </location>
</feature>
<feature type="transmembrane region" description="Helical" evidence="8">
    <location>
        <begin position="94"/>
        <end position="113"/>
    </location>
</feature>
<feature type="transmembrane region" description="Helical" evidence="8">
    <location>
        <begin position="125"/>
        <end position="144"/>
    </location>
</feature>
<dbReference type="GO" id="GO:0005886">
    <property type="term" value="C:plasma membrane"/>
    <property type="evidence" value="ECO:0007669"/>
    <property type="project" value="TreeGrafter"/>
</dbReference>
<feature type="domain" description="TM7S3/TM198-like" evidence="9">
    <location>
        <begin position="74"/>
        <end position="270"/>
    </location>
</feature>
<protein>
    <recommendedName>
        <fullName evidence="6">Transmembrane protein 198</fullName>
    </recommendedName>
</protein>
<comment type="caution">
    <text evidence="11">The sequence shown here is derived from an EMBL/GenBank/DDBJ whole genome shotgun (WGS) entry which is preliminary data.</text>
</comment>
<feature type="transmembrane region" description="Helical" evidence="8">
    <location>
        <begin position="251"/>
        <end position="271"/>
    </location>
</feature>
<evidence type="ECO:0000313" key="11">
    <source>
        <dbReference type="EMBL" id="OBZ85979.1"/>
    </source>
</evidence>
<feature type="region of interest" description="Disordered" evidence="7">
    <location>
        <begin position="303"/>
        <end position="339"/>
    </location>
</feature>
<evidence type="ECO:0000313" key="10">
    <source>
        <dbReference type="EMBL" id="OBZ85976.1"/>
    </source>
</evidence>
<feature type="compositionally biased region" description="Low complexity" evidence="7">
    <location>
        <begin position="18"/>
        <end position="32"/>
    </location>
</feature>
<evidence type="ECO:0000313" key="12">
    <source>
        <dbReference type="Proteomes" id="UP000093000"/>
    </source>
</evidence>
<evidence type="ECO:0000256" key="2">
    <source>
        <dbReference type="ARBA" id="ARBA00006244"/>
    </source>
</evidence>
<evidence type="ECO:0000256" key="5">
    <source>
        <dbReference type="ARBA" id="ARBA00023136"/>
    </source>
</evidence>
<dbReference type="InterPro" id="IPR025256">
    <property type="entry name" value="TM7S3/TM198-like_dom"/>
</dbReference>
<feature type="compositionally biased region" description="Low complexity" evidence="7">
    <location>
        <begin position="321"/>
        <end position="339"/>
    </location>
</feature>
<evidence type="ECO:0000256" key="4">
    <source>
        <dbReference type="ARBA" id="ARBA00022989"/>
    </source>
</evidence>
<evidence type="ECO:0000256" key="7">
    <source>
        <dbReference type="SAM" id="MobiDB-lite"/>
    </source>
</evidence>
<dbReference type="Pfam" id="PF13886">
    <property type="entry name" value="TM7S3_TM198"/>
    <property type="match status" value="1"/>
</dbReference>
<proteinExistence type="inferred from homology"/>
<keyword evidence="12" id="KW-1185">Reference proteome</keyword>
<evidence type="ECO:0000256" key="8">
    <source>
        <dbReference type="SAM" id="Phobius"/>
    </source>
</evidence>
<dbReference type="AlphaFoldDB" id="A0A1C7NB45"/>
<dbReference type="STRING" id="101091.A0A1C7NB45"/>
<feature type="transmembrane region" description="Helical" evidence="8">
    <location>
        <begin position="150"/>
        <end position="168"/>
    </location>
</feature>
<feature type="transmembrane region" description="Helical" evidence="8">
    <location>
        <begin position="180"/>
        <end position="199"/>
    </location>
</feature>
<sequence length="339" mass="37001">MKRQEDGELNELHHASLTRTATKTATATATPTEKSKEDPEEDGDRMIPANATGWGTAVYGTESGISPRMGALGGVLIALGIFLCSFGFRLSKIMLCVMGLLTFGSMTWIALANLRPEAGYSRDEITMIVVPAGVGVVGAIVYYFLWNIALYLVGAFGGFVFAVFICSWKSNFLIEHLIGRYCFIGGMALVCAILIWGALRPALFFATSFVGAYSIMFGIDCLARTGFIAGPQALLNRNSRHLIEYRLSTTVYVLLAMVIVAFLFSLLWQLIFNAAYELALHVTAAVKGKEAHEDFHQHREAVVEDDHASHTAPTHPESHHVAPSIHPSVHPSVHPSHHN</sequence>
<gene>
    <name evidence="11" type="ORF">A0J61_05967</name>
    <name evidence="10" type="ORF">A0J61_05968</name>
</gene>
<reference evidence="11 12" key="1">
    <citation type="submission" date="2016-03" db="EMBL/GenBank/DDBJ databases">
        <title>Choanephora cucurbitarum.</title>
        <authorList>
            <person name="Min B."/>
            <person name="Park H."/>
            <person name="Park J.-H."/>
            <person name="Shin H.-D."/>
            <person name="Choi I.-G."/>
        </authorList>
    </citation>
    <scope>NUCLEOTIDE SEQUENCE [LARGE SCALE GENOMIC DNA]</scope>
    <source>
        <strain evidence="11 12">KUS-F28377</strain>
    </source>
</reference>
<comment type="subcellular location">
    <subcellularLocation>
        <location evidence="1">Membrane</location>
        <topology evidence="1">Multi-pass membrane protein</topology>
    </subcellularLocation>
</comment>
<dbReference type="Proteomes" id="UP000093000">
    <property type="component" value="Unassembled WGS sequence"/>
</dbReference>
<name>A0A1C7NB45_9FUNG</name>
<keyword evidence="3 8" id="KW-0812">Transmembrane</keyword>
<evidence type="ECO:0000259" key="9">
    <source>
        <dbReference type="Pfam" id="PF13886"/>
    </source>
</evidence>
<dbReference type="PANTHER" id="PTHR31247:SF5">
    <property type="entry name" value="DUF4203 DOMAIN-CONTAINING PROTEIN"/>
    <property type="match status" value="1"/>
</dbReference>